<evidence type="ECO:0000313" key="1">
    <source>
        <dbReference type="EMBL" id="GAA0163120.1"/>
    </source>
</evidence>
<keyword evidence="2" id="KW-1185">Reference proteome</keyword>
<dbReference type="EMBL" id="BAABME010021377">
    <property type="protein sequence ID" value="GAA0163120.1"/>
    <property type="molecule type" value="Genomic_DNA"/>
</dbReference>
<comment type="caution">
    <text evidence="1">The sequence shown here is derived from an EMBL/GenBank/DDBJ whole genome shotgun (WGS) entry which is preliminary data.</text>
</comment>
<sequence>MKNHPTIRKGHACRLHVNQRPLKTQGNLGIVEDEVPAELSRDPVGLRIHVPGDPTKEENARIIDLGMHRYIYEETLWENDGKPGKMTENLIPVVAVKSPRY</sequence>
<proteinExistence type="predicted"/>
<name>A0AAV3QGB8_LITER</name>
<dbReference type="AlphaFoldDB" id="A0AAV3QGB8"/>
<evidence type="ECO:0000313" key="2">
    <source>
        <dbReference type="Proteomes" id="UP001454036"/>
    </source>
</evidence>
<organism evidence="1 2">
    <name type="scientific">Lithospermum erythrorhizon</name>
    <name type="common">Purple gromwell</name>
    <name type="synonym">Lithospermum officinale var. erythrorhizon</name>
    <dbReference type="NCBI Taxonomy" id="34254"/>
    <lineage>
        <taxon>Eukaryota</taxon>
        <taxon>Viridiplantae</taxon>
        <taxon>Streptophyta</taxon>
        <taxon>Embryophyta</taxon>
        <taxon>Tracheophyta</taxon>
        <taxon>Spermatophyta</taxon>
        <taxon>Magnoliopsida</taxon>
        <taxon>eudicotyledons</taxon>
        <taxon>Gunneridae</taxon>
        <taxon>Pentapetalae</taxon>
        <taxon>asterids</taxon>
        <taxon>lamiids</taxon>
        <taxon>Boraginales</taxon>
        <taxon>Boraginaceae</taxon>
        <taxon>Boraginoideae</taxon>
        <taxon>Lithospermeae</taxon>
        <taxon>Lithospermum</taxon>
    </lineage>
</organism>
<accession>A0AAV3QGB8</accession>
<protein>
    <submittedName>
        <fullName evidence="1">Uncharacterized protein</fullName>
    </submittedName>
</protein>
<reference evidence="1 2" key="1">
    <citation type="submission" date="2024-01" db="EMBL/GenBank/DDBJ databases">
        <title>The complete chloroplast genome sequence of Lithospermum erythrorhizon: insights into the phylogenetic relationship among Boraginaceae species and the maternal lineages of purple gromwells.</title>
        <authorList>
            <person name="Okada T."/>
            <person name="Watanabe K."/>
        </authorList>
    </citation>
    <scope>NUCLEOTIDE SEQUENCE [LARGE SCALE GENOMIC DNA]</scope>
</reference>
<gene>
    <name evidence="1" type="ORF">LIER_39528</name>
</gene>
<dbReference type="Proteomes" id="UP001454036">
    <property type="component" value="Unassembled WGS sequence"/>
</dbReference>